<feature type="non-terminal residue" evidence="1">
    <location>
        <position position="466"/>
    </location>
</feature>
<keyword evidence="2" id="KW-1185">Reference proteome</keyword>
<dbReference type="EMBL" id="JAAAIN010004567">
    <property type="protein sequence ID" value="KAG0279993.1"/>
    <property type="molecule type" value="Genomic_DNA"/>
</dbReference>
<evidence type="ECO:0000313" key="1">
    <source>
        <dbReference type="EMBL" id="KAG0279993.1"/>
    </source>
</evidence>
<accession>A0A9P6QP70</accession>
<organism evidence="1 2">
    <name type="scientific">Linnemannia gamsii</name>
    <dbReference type="NCBI Taxonomy" id="64522"/>
    <lineage>
        <taxon>Eukaryota</taxon>
        <taxon>Fungi</taxon>
        <taxon>Fungi incertae sedis</taxon>
        <taxon>Mucoromycota</taxon>
        <taxon>Mortierellomycotina</taxon>
        <taxon>Mortierellomycetes</taxon>
        <taxon>Mortierellales</taxon>
        <taxon>Mortierellaceae</taxon>
        <taxon>Linnemannia</taxon>
    </lineage>
</organism>
<dbReference type="Proteomes" id="UP000823405">
    <property type="component" value="Unassembled WGS sequence"/>
</dbReference>
<name>A0A9P6QP70_9FUNG</name>
<gene>
    <name evidence="1" type="ORF">BGZ97_009474</name>
</gene>
<comment type="caution">
    <text evidence="1">The sequence shown here is derived from an EMBL/GenBank/DDBJ whole genome shotgun (WGS) entry which is preliminary data.</text>
</comment>
<dbReference type="AlphaFoldDB" id="A0A9P6QP70"/>
<protein>
    <submittedName>
        <fullName evidence="1">Uncharacterized protein</fullName>
    </submittedName>
</protein>
<evidence type="ECO:0000313" key="2">
    <source>
        <dbReference type="Proteomes" id="UP000823405"/>
    </source>
</evidence>
<feature type="non-terminal residue" evidence="1">
    <location>
        <position position="1"/>
    </location>
</feature>
<proteinExistence type="predicted"/>
<dbReference type="InterPro" id="IPR027417">
    <property type="entry name" value="P-loop_NTPase"/>
</dbReference>
<dbReference type="OrthoDB" id="2393824at2759"/>
<dbReference type="SUPFAM" id="SSF52540">
    <property type="entry name" value="P-loop containing nucleoside triphosphate hydrolases"/>
    <property type="match status" value="1"/>
</dbReference>
<sequence>DTLLERIVKETFHADTPISRFLRSFVEGDLTIPDANCCIKGLPRTWLRSGTFAQESTQPALYLLHPRRPHQTTTTPPSVAALHTIKKFQNNDMITFFGVSGCGKTRAVVEMLAQNWGFYLNGSQADRGSKDVTTLFESAQKMPTRYFSSDKVQNGLNVQAITACLLISRLMVLQYCLSLSRHDTFTCERWMLLQVLPGTFDPAVPDIFDAVFRDILYAYHHQSPTITLPSLERLLQNRFRLVQDLISSFASDSLTKKLLVVLDEAQTLSDHGRECFVSSADSRDLRSILSPIIHGLMNISGSAQDYCVVTCGTGIGADELEILVGSGGIAATLDQIDDRIVDFPGWETEDQVTMYIKNLGDAMGEDDRAMLHTLIPKAAVQELFFKLRGRFKPIITTIEDIIANGSPSYWREAIERRVRALVCYPEQFPMRGNLCSDIKRMLDKVARDPSKYEDAIELKHVLKQTV</sequence>
<reference evidence="1" key="1">
    <citation type="journal article" date="2020" name="Fungal Divers.">
        <title>Resolving the Mortierellaceae phylogeny through synthesis of multi-gene phylogenetics and phylogenomics.</title>
        <authorList>
            <person name="Vandepol N."/>
            <person name="Liber J."/>
            <person name="Desiro A."/>
            <person name="Na H."/>
            <person name="Kennedy M."/>
            <person name="Barry K."/>
            <person name="Grigoriev I.V."/>
            <person name="Miller A.N."/>
            <person name="O'Donnell K."/>
            <person name="Stajich J.E."/>
            <person name="Bonito G."/>
        </authorList>
    </citation>
    <scope>NUCLEOTIDE SEQUENCE</scope>
    <source>
        <strain evidence="1">NVP60</strain>
    </source>
</reference>